<sequence>MTTKSGYASRPDLLPESLVRLAKEPGAAATWVGRDGAHLLTLEEHLRVERESLGAFPRRSDGTIDWSQSPDSVVSSTSADSTALAAQLDALTPETDAFVVMWGSLAIPSIRVEAHTGALLATELVSRSTELWIRCGPGPMLVEYSYFNDTLVTAKVPIRDARIPS</sequence>
<protein>
    <submittedName>
        <fullName evidence="1">Uncharacterized protein</fullName>
    </submittedName>
</protein>
<proteinExistence type="predicted"/>
<evidence type="ECO:0000313" key="1">
    <source>
        <dbReference type="EMBL" id="MDQ0375936.1"/>
    </source>
</evidence>
<comment type="caution">
    <text evidence="1">The sequence shown here is derived from an EMBL/GenBank/DDBJ whole genome shotgun (WGS) entry which is preliminary data.</text>
</comment>
<gene>
    <name evidence="1" type="ORF">J2X26_004279</name>
</gene>
<keyword evidence="2" id="KW-1185">Reference proteome</keyword>
<reference evidence="1 2" key="1">
    <citation type="submission" date="2023-07" db="EMBL/GenBank/DDBJ databases">
        <title>Sorghum-associated microbial communities from plants grown in Nebraska, USA.</title>
        <authorList>
            <person name="Schachtman D."/>
        </authorList>
    </citation>
    <scope>NUCLEOTIDE SEQUENCE [LARGE SCALE GENOMIC DNA]</scope>
    <source>
        <strain evidence="1 2">BE332</strain>
    </source>
</reference>
<dbReference type="Proteomes" id="UP001239626">
    <property type="component" value="Unassembled WGS sequence"/>
</dbReference>
<organism evidence="1 2">
    <name type="scientific">Cellulomonas humilata</name>
    <dbReference type="NCBI Taxonomy" id="144055"/>
    <lineage>
        <taxon>Bacteria</taxon>
        <taxon>Bacillati</taxon>
        <taxon>Actinomycetota</taxon>
        <taxon>Actinomycetes</taxon>
        <taxon>Micrococcales</taxon>
        <taxon>Cellulomonadaceae</taxon>
        <taxon>Cellulomonas</taxon>
    </lineage>
</organism>
<name>A0ABU0ELL2_9CELL</name>
<dbReference type="EMBL" id="JAUSVB010000008">
    <property type="protein sequence ID" value="MDQ0375936.1"/>
    <property type="molecule type" value="Genomic_DNA"/>
</dbReference>
<dbReference type="RefSeq" id="WP_307494727.1">
    <property type="nucleotide sequence ID" value="NZ_JAUSVB010000008.1"/>
</dbReference>
<accession>A0ABU0ELL2</accession>
<evidence type="ECO:0000313" key="2">
    <source>
        <dbReference type="Proteomes" id="UP001239626"/>
    </source>
</evidence>